<dbReference type="eggNOG" id="COG2850">
    <property type="taxonomic scope" value="Bacteria"/>
</dbReference>
<feature type="domain" description="JmjC" evidence="1">
    <location>
        <begin position="98"/>
        <end position="272"/>
    </location>
</feature>
<keyword evidence="3" id="KW-1185">Reference proteome</keyword>
<organism evidence="2 3">
    <name type="scientific">Rhodanobacter thiooxydans</name>
    <dbReference type="NCBI Taxonomy" id="416169"/>
    <lineage>
        <taxon>Bacteria</taxon>
        <taxon>Pseudomonadati</taxon>
        <taxon>Pseudomonadota</taxon>
        <taxon>Gammaproteobacteria</taxon>
        <taxon>Lysobacterales</taxon>
        <taxon>Rhodanobacteraceae</taxon>
        <taxon>Rhodanobacter</taxon>
    </lineage>
</organism>
<name>A0A154QHN6_9GAMM</name>
<sequence length="337" mass="36992">MSGAAAAIEECRDGDGSPALADLVGRARPLVIRGLCRDWPMVAWARQSDDAFARELARLDNGSEVDALLLPPGEGGVVGYNAAFDGFNYEHHRVSIGQGLQRLAQYSRQPEAPGLAMQSALIADCLPGLLDDHAIPFLDRSIQPRIWIGNRVTTPVHFDEYHNVACVACGVRRFTLFAPEQARNLYVGPLDFAPTGAAIGIARLDRPDDPRFPRLKLALAEAQVAELHPGDAIYIPPMWWHHVESLQRINALVNYWWRPVIAAGHAPGTALGCLMHCILAFRSLPPAERAAWRELLDYYVFGDEDPAAHLPAGRRGILGPLTPGQLAEVRASIRRYL</sequence>
<proteinExistence type="predicted"/>
<dbReference type="RefSeq" id="WP_008434237.1">
    <property type="nucleotide sequence ID" value="NZ_LVJS01000049.1"/>
</dbReference>
<protein>
    <submittedName>
        <fullName evidence="2">Transcription factor</fullName>
    </submittedName>
</protein>
<dbReference type="InterPro" id="IPR003347">
    <property type="entry name" value="JmjC_dom"/>
</dbReference>
<dbReference type="PROSITE" id="PS51184">
    <property type="entry name" value="JMJC"/>
    <property type="match status" value="1"/>
</dbReference>
<dbReference type="SUPFAM" id="SSF51197">
    <property type="entry name" value="Clavaminate synthase-like"/>
    <property type="match status" value="1"/>
</dbReference>
<dbReference type="EMBL" id="LVJS01000049">
    <property type="protein sequence ID" value="KZC23193.1"/>
    <property type="molecule type" value="Genomic_DNA"/>
</dbReference>
<dbReference type="STRING" id="416169.RHOFW104T7_15085"/>
<comment type="caution">
    <text evidence="2">The sequence shown here is derived from an EMBL/GenBank/DDBJ whole genome shotgun (WGS) entry which is preliminary data.</text>
</comment>
<evidence type="ECO:0000313" key="3">
    <source>
        <dbReference type="Proteomes" id="UP000076131"/>
    </source>
</evidence>
<dbReference type="SMART" id="SM00558">
    <property type="entry name" value="JmjC"/>
    <property type="match status" value="1"/>
</dbReference>
<evidence type="ECO:0000313" key="2">
    <source>
        <dbReference type="EMBL" id="KZC23193.1"/>
    </source>
</evidence>
<reference evidence="2 3" key="1">
    <citation type="journal article" date="2016" name="MBio">
        <title>Lateral Gene Transfer in a Heavy Metal-Contaminated-Groundwater Microbial Community.</title>
        <authorList>
            <person name="Hemme C.L."/>
            <person name="Green S.J."/>
            <person name="Rishishwar L."/>
            <person name="Prakash O."/>
            <person name="Pettenato A."/>
            <person name="Chakraborty R."/>
            <person name="Deutschbauer A.M."/>
            <person name="Van Nostrand J.D."/>
            <person name="Wu L."/>
            <person name="He Z."/>
            <person name="Jordan I.K."/>
            <person name="Hazen T.C."/>
            <person name="Arkin A.P."/>
            <person name="Kostka J.E."/>
            <person name="Zhou J."/>
        </authorList>
    </citation>
    <scope>NUCLEOTIDE SEQUENCE [LARGE SCALE GENOMIC DNA]</scope>
    <source>
        <strain evidence="2 3">FW104-T7</strain>
    </source>
</reference>
<accession>A0A154QHN6</accession>
<dbReference type="InterPro" id="IPR041667">
    <property type="entry name" value="Cupin_8"/>
</dbReference>
<evidence type="ECO:0000259" key="1">
    <source>
        <dbReference type="PROSITE" id="PS51184"/>
    </source>
</evidence>
<dbReference type="Pfam" id="PF13621">
    <property type="entry name" value="Cupin_8"/>
    <property type="match status" value="1"/>
</dbReference>
<dbReference type="InterPro" id="IPR014710">
    <property type="entry name" value="RmlC-like_jellyroll"/>
</dbReference>
<dbReference type="AlphaFoldDB" id="A0A154QHN6"/>
<dbReference type="PANTHER" id="PTHR12461">
    <property type="entry name" value="HYPOXIA-INDUCIBLE FACTOR 1 ALPHA INHIBITOR-RELATED"/>
    <property type="match status" value="1"/>
</dbReference>
<dbReference type="Proteomes" id="UP000076131">
    <property type="component" value="Unassembled WGS sequence"/>
</dbReference>
<dbReference type="Gene3D" id="2.60.120.10">
    <property type="entry name" value="Jelly Rolls"/>
    <property type="match status" value="1"/>
</dbReference>
<dbReference type="PANTHER" id="PTHR12461:SF105">
    <property type="entry name" value="HYPOXIA-INDUCIBLE FACTOR 1-ALPHA INHIBITOR"/>
    <property type="match status" value="1"/>
</dbReference>
<gene>
    <name evidence="2" type="ORF">RHOFW104T7_15085</name>
</gene>